<dbReference type="PANTHER" id="PTHR16172">
    <property type="entry name" value="MAJOR FACILITATOR SUPERFAMILY DOMAIN-CONTAINING PROTEIN 6-LIKE"/>
    <property type="match status" value="1"/>
</dbReference>
<dbReference type="PANTHER" id="PTHR16172:SF2">
    <property type="entry name" value="MAJOR FACILITATOR SUPERFAMILY DOMAIN-CONTAINING PROTEIN 6"/>
    <property type="match status" value="1"/>
</dbReference>
<name>A7RXD4_NEMVE</name>
<dbReference type="Pfam" id="PF12832">
    <property type="entry name" value="MFS_1_like"/>
    <property type="match status" value="1"/>
</dbReference>
<reference evidence="8 9" key="1">
    <citation type="journal article" date="2007" name="Science">
        <title>Sea anemone genome reveals ancestral eumetazoan gene repertoire and genomic organization.</title>
        <authorList>
            <person name="Putnam N.H."/>
            <person name="Srivastava M."/>
            <person name="Hellsten U."/>
            <person name="Dirks B."/>
            <person name="Chapman J."/>
            <person name="Salamov A."/>
            <person name="Terry A."/>
            <person name="Shapiro H."/>
            <person name="Lindquist E."/>
            <person name="Kapitonov V.V."/>
            <person name="Jurka J."/>
            <person name="Genikhovich G."/>
            <person name="Grigoriev I.V."/>
            <person name="Lucas S.M."/>
            <person name="Steele R.E."/>
            <person name="Finnerty J.R."/>
            <person name="Technau U."/>
            <person name="Martindale M.Q."/>
            <person name="Rokhsar D.S."/>
        </authorList>
    </citation>
    <scope>NUCLEOTIDE SEQUENCE [LARGE SCALE GENOMIC DNA]</scope>
    <source>
        <strain evidence="9">CH2 X CH6</strain>
    </source>
</reference>
<dbReference type="Gene3D" id="1.20.1250.20">
    <property type="entry name" value="MFS general substrate transporter like domains"/>
    <property type="match status" value="3"/>
</dbReference>
<organism evidence="8 9">
    <name type="scientific">Nematostella vectensis</name>
    <name type="common">Starlet sea anemone</name>
    <dbReference type="NCBI Taxonomy" id="45351"/>
    <lineage>
        <taxon>Eukaryota</taxon>
        <taxon>Metazoa</taxon>
        <taxon>Cnidaria</taxon>
        <taxon>Anthozoa</taxon>
        <taxon>Hexacorallia</taxon>
        <taxon>Actiniaria</taxon>
        <taxon>Edwardsiidae</taxon>
        <taxon>Nematostella</taxon>
    </lineage>
</organism>
<feature type="transmembrane region" description="Helical" evidence="6">
    <location>
        <begin position="457"/>
        <end position="476"/>
    </location>
</feature>
<evidence type="ECO:0000313" key="9">
    <source>
        <dbReference type="Proteomes" id="UP000001593"/>
    </source>
</evidence>
<evidence type="ECO:0000256" key="5">
    <source>
        <dbReference type="ARBA" id="ARBA00023136"/>
    </source>
</evidence>
<feature type="transmembrane region" description="Helical" evidence="6">
    <location>
        <begin position="293"/>
        <end position="311"/>
    </location>
</feature>
<feature type="transmembrane region" description="Helical" evidence="6">
    <location>
        <begin position="369"/>
        <end position="392"/>
    </location>
</feature>
<dbReference type="InterPro" id="IPR051717">
    <property type="entry name" value="MFS_MFSD6"/>
</dbReference>
<dbReference type="PhylomeDB" id="A7RXD4"/>
<dbReference type="SUPFAM" id="SSF103473">
    <property type="entry name" value="MFS general substrate transporter"/>
    <property type="match status" value="1"/>
</dbReference>
<accession>A7RXD4</accession>
<keyword evidence="4 6" id="KW-1133">Transmembrane helix</keyword>
<dbReference type="EMBL" id="DS469550">
    <property type="protein sequence ID" value="EDO43825.1"/>
    <property type="molecule type" value="Genomic_DNA"/>
</dbReference>
<evidence type="ECO:0000256" key="3">
    <source>
        <dbReference type="ARBA" id="ARBA00022692"/>
    </source>
</evidence>
<comment type="subcellular location">
    <subcellularLocation>
        <location evidence="1">Membrane</location>
        <topology evidence="1">Multi-pass membrane protein</topology>
    </subcellularLocation>
</comment>
<evidence type="ECO:0000259" key="7">
    <source>
        <dbReference type="Pfam" id="PF12832"/>
    </source>
</evidence>
<sequence length="582" mass="65751">MESGQKPWRTYKFVKLLLQQDFFIYKSFCFFIYGAFGALYPYLPLYLKLFKLSSFQAGTAIGIRPLIQIFGAPFWMTIGEWFRKKKFILLLGIFSWLLKGLVIMLIWPKKQMCIEALYSPTSNITTFRRTNLWKLDEYESKFLSYIGPPLNPNYNLPKNQDEESVFAADAGEIFLYKPLIEFLILPAQDTKFRANPALSNEENKIQTQYLKWVKTEESIPVITSVKQRYSRKYNADVTFITLVSQVEIQSLFIIILLVIIVGEFMESPTFALSDSSMLHLLGENRGRYGQIRLWGAVGWAFSTTLVGYLIYRGRFLLCGVTTGYYRVSFYVYIGFVCHAFLSACGFKFNKTKTGEGPELFRALSALASVKHASFLVAVFYTGACNGFLFHFVNWYIDDRKGSSLIMGVAGATREIGEFTFFFLGDTIVGLLGNVHTMGICLLLYSACFYMYSVISSPWLAVPLECLDGAIYSLVWSNCVHYMSQIGSNIGLVATMQGILQAVFYGLGNGSGTIAGGFLYHYVGAATTFHYLAAGSLMRYKKTVSRYPGVELGIKGSPLDCKLIIIKEVIFEHVLDYWLGGKG</sequence>
<dbReference type="InterPro" id="IPR036259">
    <property type="entry name" value="MFS_trans_sf"/>
</dbReference>
<feature type="transmembrane region" description="Helical" evidence="6">
    <location>
        <begin position="323"/>
        <end position="348"/>
    </location>
</feature>
<dbReference type="eggNOG" id="KOG3762">
    <property type="taxonomic scope" value="Eukaryota"/>
</dbReference>
<evidence type="ECO:0000256" key="1">
    <source>
        <dbReference type="ARBA" id="ARBA00004141"/>
    </source>
</evidence>
<feature type="domain" description="Major facilitator superfamily associated" evidence="7">
    <location>
        <begin position="24"/>
        <end position="529"/>
    </location>
</feature>
<evidence type="ECO:0000256" key="6">
    <source>
        <dbReference type="SAM" id="Phobius"/>
    </source>
</evidence>
<keyword evidence="3 6" id="KW-0812">Transmembrane</keyword>
<keyword evidence="5 6" id="KW-0472">Membrane</keyword>
<feature type="non-terminal residue" evidence="8">
    <location>
        <position position="1"/>
    </location>
</feature>
<feature type="transmembrane region" description="Helical" evidence="6">
    <location>
        <begin position="87"/>
        <end position="107"/>
    </location>
</feature>
<keyword evidence="9" id="KW-1185">Reference proteome</keyword>
<dbReference type="InterPro" id="IPR024989">
    <property type="entry name" value="MFS_assoc_dom"/>
</dbReference>
<dbReference type="AlphaFoldDB" id="A7RXD4"/>
<dbReference type="HOGENOM" id="CLU_013133_2_2_1"/>
<dbReference type="OMA" id="VNWYIDD"/>
<dbReference type="Proteomes" id="UP000001593">
    <property type="component" value="Unassembled WGS sequence"/>
</dbReference>
<comment type="similarity">
    <text evidence="2">Belongs to the major facilitator superfamily. MFSD6 family.</text>
</comment>
<evidence type="ECO:0000256" key="2">
    <source>
        <dbReference type="ARBA" id="ARBA00005241"/>
    </source>
</evidence>
<dbReference type="GO" id="GO:0016020">
    <property type="term" value="C:membrane"/>
    <property type="evidence" value="ECO:0000318"/>
    <property type="project" value="GO_Central"/>
</dbReference>
<evidence type="ECO:0000256" key="4">
    <source>
        <dbReference type="ARBA" id="ARBA00022989"/>
    </source>
</evidence>
<evidence type="ECO:0000313" key="8">
    <source>
        <dbReference type="EMBL" id="EDO43825.1"/>
    </source>
</evidence>
<gene>
    <name evidence="8" type="ORF">NEMVEDRAFT_v1g241339</name>
</gene>
<feature type="transmembrane region" description="Helical" evidence="6">
    <location>
        <begin position="518"/>
        <end position="537"/>
    </location>
</feature>
<proteinExistence type="inferred from homology"/>
<feature type="transmembrane region" description="Helical" evidence="6">
    <location>
        <begin position="488"/>
        <end position="506"/>
    </location>
</feature>
<protein>
    <recommendedName>
        <fullName evidence="7">Major facilitator superfamily associated domain-containing protein</fullName>
    </recommendedName>
</protein>
<feature type="transmembrane region" description="Helical" evidence="6">
    <location>
        <begin position="22"/>
        <end position="43"/>
    </location>
</feature>
<dbReference type="InParanoid" id="A7RXD4"/>